<keyword evidence="3" id="KW-1185">Reference proteome</keyword>
<dbReference type="Proteomes" id="UP000297229">
    <property type="component" value="Unassembled WGS sequence"/>
</dbReference>
<feature type="compositionally biased region" description="Basic and acidic residues" evidence="1">
    <location>
        <begin position="26"/>
        <end position="44"/>
    </location>
</feature>
<dbReference type="AlphaFoldDB" id="A0A4Z1JHU2"/>
<evidence type="ECO:0000256" key="1">
    <source>
        <dbReference type="SAM" id="MobiDB-lite"/>
    </source>
</evidence>
<accession>A0A4Z1JHU2</accession>
<feature type="compositionally biased region" description="Basic residues" evidence="1">
    <location>
        <begin position="121"/>
        <end position="133"/>
    </location>
</feature>
<feature type="compositionally biased region" description="Basic and acidic residues" evidence="1">
    <location>
        <begin position="201"/>
        <end position="220"/>
    </location>
</feature>
<name>A0A4Z1JHU2_9HELO</name>
<feature type="compositionally biased region" description="Basic and acidic residues" evidence="1">
    <location>
        <begin position="180"/>
        <end position="193"/>
    </location>
</feature>
<gene>
    <name evidence="2" type="ORF">BELL_0374g00040</name>
</gene>
<proteinExistence type="predicted"/>
<protein>
    <submittedName>
        <fullName evidence="2">Uncharacterized protein</fullName>
    </submittedName>
</protein>
<comment type="caution">
    <text evidence="2">The sequence shown here is derived from an EMBL/GenBank/DDBJ whole genome shotgun (WGS) entry which is preliminary data.</text>
</comment>
<dbReference type="EMBL" id="PQXM01000372">
    <property type="protein sequence ID" value="TGO73285.1"/>
    <property type="molecule type" value="Genomic_DNA"/>
</dbReference>
<sequence>MPGFFGKNKDKAAKGPATASVQCNSDRPKQERRRHSDYVQDKSSHRPGLFTSKTWHTPTTGEPSPKLPKSKKHGRVRSLFSHSDSSNDEDEDGLEFKCKGDGSLVRDGGSSSRDNASLKPVQRKGSTRSRSTVKPKIPSSRSSSKNSLAPRKTTSSDAPPTMLKSPYTELSATSHINPRPRREVYDPRNRTEDSGAISDPEYCRGRDVRNSSRNRVRDAKVQPPNNGYDSSRNGHKPSSRRRENPDSSAPKTAGNRYVARVPLNDHEPHTYQVQDYRKFNLASLNQHRVYELGTRV</sequence>
<organism evidence="2 3">
    <name type="scientific">Botrytis elliptica</name>
    <dbReference type="NCBI Taxonomy" id="278938"/>
    <lineage>
        <taxon>Eukaryota</taxon>
        <taxon>Fungi</taxon>
        <taxon>Dikarya</taxon>
        <taxon>Ascomycota</taxon>
        <taxon>Pezizomycotina</taxon>
        <taxon>Leotiomycetes</taxon>
        <taxon>Helotiales</taxon>
        <taxon>Sclerotiniaceae</taxon>
        <taxon>Botrytis</taxon>
    </lineage>
</organism>
<evidence type="ECO:0000313" key="3">
    <source>
        <dbReference type="Proteomes" id="UP000297229"/>
    </source>
</evidence>
<feature type="compositionally biased region" description="Polar residues" evidence="1">
    <location>
        <begin position="51"/>
        <end position="62"/>
    </location>
</feature>
<feature type="region of interest" description="Disordered" evidence="1">
    <location>
        <begin position="1"/>
        <end position="265"/>
    </location>
</feature>
<evidence type="ECO:0000313" key="2">
    <source>
        <dbReference type="EMBL" id="TGO73285.1"/>
    </source>
</evidence>
<reference evidence="2 3" key="1">
    <citation type="submission" date="2017-12" db="EMBL/GenBank/DDBJ databases">
        <title>Comparative genomics of Botrytis spp.</title>
        <authorList>
            <person name="Valero-Jimenez C.A."/>
            <person name="Tapia P."/>
            <person name="Veloso J."/>
            <person name="Silva-Moreno E."/>
            <person name="Staats M."/>
            <person name="Valdes J.H."/>
            <person name="Van Kan J.A.L."/>
        </authorList>
    </citation>
    <scope>NUCLEOTIDE SEQUENCE [LARGE SCALE GENOMIC DNA]</scope>
    <source>
        <strain evidence="2 3">Be9601</strain>
    </source>
</reference>